<reference evidence="2 3" key="1">
    <citation type="journal article" date="2013" name="ISME J.">
        <title>Metabolic model for the filamentous 'Candidatus Microthrix parvicella' based on genomic and metagenomic analyses.</title>
        <authorList>
            <person name="Jon McIlroy S."/>
            <person name="Kristiansen R."/>
            <person name="Albertsen M."/>
            <person name="Michael Karst S."/>
            <person name="Rossetti S."/>
            <person name="Lund Nielsen J."/>
            <person name="Tandoi V."/>
            <person name="James Seviour R."/>
            <person name="Nielsen P.H."/>
        </authorList>
    </citation>
    <scope>NUCLEOTIDE SEQUENCE [LARGE SCALE GENOMIC DNA]</scope>
    <source>
        <strain evidence="2 3">RN1</strain>
    </source>
</reference>
<evidence type="ECO:0000313" key="3">
    <source>
        <dbReference type="Proteomes" id="UP000018291"/>
    </source>
</evidence>
<dbReference type="Proteomes" id="UP000018291">
    <property type="component" value="Unassembled WGS sequence"/>
</dbReference>
<sequence length="202" mass="20424">MIAPTFGSPTALKRGLVAASAVGLLLLSGCGDSKDSKSDAKAAATTEAAAGGSTTSAAGTSKTTAPGDAAKGDDEPIKVTGNSVKDFCDTLAKVANQSEGAQDYKPLQESAPDEIKPVVDDLAKAAEEAQTADAPSADLQERGTRAMVGVTVFALNECGDTAGLAEAIGIDDAAAKMLSKYTVDDVQDDATWEKIKAELQQG</sequence>
<comment type="caution">
    <text evidence="2">The sequence shown here is derived from an EMBL/GenBank/DDBJ whole genome shotgun (WGS) entry which is preliminary data.</text>
</comment>
<evidence type="ECO:0000256" key="1">
    <source>
        <dbReference type="SAM" id="MobiDB-lite"/>
    </source>
</evidence>
<dbReference type="AlphaFoldDB" id="R4YXX0"/>
<gene>
    <name evidence="2" type="ORF">BN381_190007</name>
</gene>
<dbReference type="RefSeq" id="WP_012225406.1">
    <property type="nucleotide sequence ID" value="NZ_HG422565.1"/>
</dbReference>
<dbReference type="HOGENOM" id="CLU_1352578_0_0_11"/>
<dbReference type="EMBL" id="CANL01000011">
    <property type="protein sequence ID" value="CCM63173.1"/>
    <property type="molecule type" value="Genomic_DNA"/>
</dbReference>
<accession>R4YXX0</accession>
<feature type="compositionally biased region" description="Low complexity" evidence="1">
    <location>
        <begin position="41"/>
        <end position="65"/>
    </location>
</feature>
<feature type="region of interest" description="Disordered" evidence="1">
    <location>
        <begin position="31"/>
        <end position="78"/>
    </location>
</feature>
<name>R4YXX0_9ACTN</name>
<proteinExistence type="predicted"/>
<organism evidence="2 3">
    <name type="scientific">Candidatus Neomicrothrix parvicella RN1</name>
    <dbReference type="NCBI Taxonomy" id="1229780"/>
    <lineage>
        <taxon>Bacteria</taxon>
        <taxon>Bacillati</taxon>
        <taxon>Actinomycetota</taxon>
        <taxon>Acidimicrobiia</taxon>
        <taxon>Acidimicrobiales</taxon>
        <taxon>Microthrixaceae</taxon>
        <taxon>Candidatus Neomicrothrix</taxon>
    </lineage>
</organism>
<evidence type="ECO:0000313" key="2">
    <source>
        <dbReference type="EMBL" id="CCM63173.1"/>
    </source>
</evidence>
<dbReference type="STRING" id="1229780.BN381_190007"/>
<protein>
    <submittedName>
        <fullName evidence="2">Uncharacterized protein</fullName>
    </submittedName>
</protein>
<keyword evidence="3" id="KW-1185">Reference proteome</keyword>